<dbReference type="Pfam" id="PF01841">
    <property type="entry name" value="Transglut_core"/>
    <property type="match status" value="1"/>
</dbReference>
<dbReference type="SMART" id="SM00460">
    <property type="entry name" value="TGc"/>
    <property type="match status" value="1"/>
</dbReference>
<comment type="caution">
    <text evidence="4">The sequence shown here is derived from an EMBL/GenBank/DDBJ whole genome shotgun (WGS) entry which is preliminary data.</text>
</comment>
<dbReference type="InterPro" id="IPR038765">
    <property type="entry name" value="Papain-like_cys_pep_sf"/>
</dbReference>
<sequence length="853" mass="90331">MRLSVAAAVATFCAAILLYPLFEGGSWFWGTLGAVLAVLAASMLSGRLSLPAWAAPVVGVIVLWIYLTASFAAGKAWAWFVPTKASVVELARLLGTGWTDIQRFAAPVPANTGVTLLTCGGVGLVALLVDLLAARMRRAALAGLPLLALATVPATILADPISWPAFVIAASGFLGLLLADGRERVGRWGRAVLVRRTTRAAAPQPPGAAGRGARAAEHVRETADTRGLRLSGKRIGFAAVVLAVLVPAALPVMEPVSFFTFGVGGRGPGAGNSISIPNPIAGLRGQLELPEQRVVLSYTNSDDKPRYLRIYALDTFDGEQFSMTERKGSPDNRTEDGPLPPPPGLSRGVPVSNVVTDIRISDEITKLSFLPLPYPPRQIQVDGDWRADVSSLMVFSTRDEAAGLEYKVSTSEPAPTSELLKSLPHSRSDLDARFLKLPDDLPPEIRALADQLTKGARSDYDAAVKLQEFFTRTGNFTYTLETQGHGNSALKDFLLRSRAGFCEQFASSMAVLARLAGIPSRVAIGYTGGTKVGDRWVVGTNDSHSWPELYFEGVGWLPFEPTPTGSLGQGSARVPAYTVPPPDSVGDSSTPTPGATSNSADEPLSPQGRINPRQLDREAALQPVGLPAEEPAPWPAYVGIGVAVLLLLLLVPAALRLLTRGRRLRRLDGAGGTSSKPSRPSKSSHPSGPDGSDGPDGPDGAGGPGAPRTGSGAGVRAVAGRRPNVAAVWAELDDLLLDYGTERGTSETPRALARRLAERYEFDADSAAALTAIASAVERSLFARSPGEIGPMRQDLRTVRRALAATVSRGRRVRAVLLPPSTLRRLRRLGEGLLDGFDRLESLRLRRAAPKGS</sequence>
<feature type="transmembrane region" description="Helical" evidence="2">
    <location>
        <begin position="53"/>
        <end position="73"/>
    </location>
</feature>
<dbReference type="PANTHER" id="PTHR42736">
    <property type="entry name" value="PROTEIN-GLUTAMINE GAMMA-GLUTAMYLTRANSFERASE"/>
    <property type="match status" value="1"/>
</dbReference>
<feature type="transmembrane region" description="Helical" evidence="2">
    <location>
        <begin position="235"/>
        <end position="253"/>
    </location>
</feature>
<organism evidence="4 5">
    <name type="scientific">Nonomuraea roseoviolacea subsp. carminata</name>
    <dbReference type="NCBI Taxonomy" id="160689"/>
    <lineage>
        <taxon>Bacteria</taxon>
        <taxon>Bacillati</taxon>
        <taxon>Actinomycetota</taxon>
        <taxon>Actinomycetes</taxon>
        <taxon>Streptosporangiales</taxon>
        <taxon>Streptosporangiaceae</taxon>
        <taxon>Nonomuraea</taxon>
    </lineage>
</organism>
<dbReference type="SUPFAM" id="SSF54001">
    <property type="entry name" value="Cysteine proteinases"/>
    <property type="match status" value="1"/>
</dbReference>
<feature type="transmembrane region" description="Helical" evidence="2">
    <location>
        <begin position="28"/>
        <end position="46"/>
    </location>
</feature>
<gene>
    <name evidence="4" type="ORF">HD595_000424</name>
</gene>
<keyword evidence="2" id="KW-1133">Transmembrane helix</keyword>
<feature type="domain" description="Transglutaminase-like" evidence="3">
    <location>
        <begin position="494"/>
        <end position="563"/>
    </location>
</feature>
<evidence type="ECO:0000256" key="2">
    <source>
        <dbReference type="SAM" id="Phobius"/>
    </source>
</evidence>
<keyword evidence="2" id="KW-0812">Transmembrane</keyword>
<dbReference type="InterPro" id="IPR002931">
    <property type="entry name" value="Transglutaminase-like"/>
</dbReference>
<proteinExistence type="predicted"/>
<feature type="region of interest" description="Disordered" evidence="1">
    <location>
        <begin position="321"/>
        <end position="350"/>
    </location>
</feature>
<evidence type="ECO:0000259" key="3">
    <source>
        <dbReference type="SMART" id="SM00460"/>
    </source>
</evidence>
<feature type="transmembrane region" description="Helical" evidence="2">
    <location>
        <begin position="634"/>
        <end position="658"/>
    </location>
</feature>
<keyword evidence="2" id="KW-0472">Membrane</keyword>
<evidence type="ECO:0000313" key="4">
    <source>
        <dbReference type="EMBL" id="MCP2344302.1"/>
    </source>
</evidence>
<dbReference type="Proteomes" id="UP001320766">
    <property type="component" value="Unassembled WGS sequence"/>
</dbReference>
<feature type="transmembrane region" description="Helical" evidence="2">
    <location>
        <begin position="113"/>
        <end position="132"/>
    </location>
</feature>
<reference evidence="4 5" key="1">
    <citation type="submission" date="2022-06" db="EMBL/GenBank/DDBJ databases">
        <title>Sequencing the genomes of 1000 actinobacteria strains.</title>
        <authorList>
            <person name="Klenk H.-P."/>
        </authorList>
    </citation>
    <scope>NUCLEOTIDE SEQUENCE [LARGE SCALE GENOMIC DNA]</scope>
    <source>
        <strain evidence="4 5">DSM 44170</strain>
    </source>
</reference>
<accession>A0ABT1JSI3</accession>
<feature type="compositionally biased region" description="Low complexity" evidence="1">
    <location>
        <begin position="706"/>
        <end position="717"/>
    </location>
</feature>
<dbReference type="EMBL" id="JAMZEC010000001">
    <property type="protein sequence ID" value="MCP2344302.1"/>
    <property type="molecule type" value="Genomic_DNA"/>
</dbReference>
<feature type="transmembrane region" description="Helical" evidence="2">
    <location>
        <begin position="163"/>
        <end position="180"/>
    </location>
</feature>
<dbReference type="Gene3D" id="3.10.620.30">
    <property type="match status" value="1"/>
</dbReference>
<dbReference type="RefSeq" id="WP_253765273.1">
    <property type="nucleotide sequence ID" value="NZ_BAAAVE010000036.1"/>
</dbReference>
<feature type="compositionally biased region" description="Polar residues" evidence="1">
    <location>
        <begin position="586"/>
        <end position="600"/>
    </location>
</feature>
<evidence type="ECO:0000313" key="5">
    <source>
        <dbReference type="Proteomes" id="UP001320766"/>
    </source>
</evidence>
<dbReference type="InterPro" id="IPR021878">
    <property type="entry name" value="TgpA_N"/>
</dbReference>
<dbReference type="Pfam" id="PF11992">
    <property type="entry name" value="TgpA_N"/>
    <property type="match status" value="1"/>
</dbReference>
<feature type="region of interest" description="Disordered" evidence="1">
    <location>
        <begin position="566"/>
        <end position="610"/>
    </location>
</feature>
<feature type="compositionally biased region" description="Low complexity" evidence="1">
    <location>
        <begin position="674"/>
        <end position="692"/>
    </location>
</feature>
<name>A0ABT1JSI3_9ACTN</name>
<feature type="compositionally biased region" description="Basic and acidic residues" evidence="1">
    <location>
        <begin position="324"/>
        <end position="336"/>
    </location>
</feature>
<feature type="transmembrane region" description="Helical" evidence="2">
    <location>
        <begin position="139"/>
        <end position="157"/>
    </location>
</feature>
<dbReference type="PANTHER" id="PTHR42736:SF1">
    <property type="entry name" value="PROTEIN-GLUTAMINE GAMMA-GLUTAMYLTRANSFERASE"/>
    <property type="match status" value="1"/>
</dbReference>
<keyword evidence="5" id="KW-1185">Reference proteome</keyword>
<evidence type="ECO:0000256" key="1">
    <source>
        <dbReference type="SAM" id="MobiDB-lite"/>
    </source>
</evidence>
<feature type="region of interest" description="Disordered" evidence="1">
    <location>
        <begin position="667"/>
        <end position="717"/>
    </location>
</feature>
<protein>
    <submittedName>
        <fullName evidence="4">Transglutaminase-like putative cysteine protease</fullName>
    </submittedName>
</protein>
<dbReference type="InterPro" id="IPR052901">
    <property type="entry name" value="Bact_TGase-like"/>
</dbReference>